<feature type="transmembrane region" description="Helical" evidence="5">
    <location>
        <begin position="66"/>
        <end position="87"/>
    </location>
</feature>
<evidence type="ECO:0000313" key="6">
    <source>
        <dbReference type="EMBL" id="SPH22686.1"/>
    </source>
</evidence>
<dbReference type="OrthoDB" id="5421146at2"/>
<dbReference type="AlphaFoldDB" id="A0A2R8BHY7"/>
<evidence type="ECO:0000256" key="4">
    <source>
        <dbReference type="ARBA" id="ARBA00023136"/>
    </source>
</evidence>
<keyword evidence="4 5" id="KW-0472">Membrane</keyword>
<feature type="transmembrane region" description="Helical" evidence="5">
    <location>
        <begin position="21"/>
        <end position="46"/>
    </location>
</feature>
<dbReference type="EMBL" id="OMOR01000001">
    <property type="protein sequence ID" value="SPH22686.1"/>
    <property type="molecule type" value="Genomic_DNA"/>
</dbReference>
<comment type="subcellular location">
    <subcellularLocation>
        <location evidence="1">Membrane</location>
        <topology evidence="1">Multi-pass membrane protein</topology>
    </subcellularLocation>
</comment>
<reference evidence="6 7" key="1">
    <citation type="submission" date="2018-03" db="EMBL/GenBank/DDBJ databases">
        <authorList>
            <person name="Keele B.F."/>
        </authorList>
    </citation>
    <scope>NUCLEOTIDE SEQUENCE [LARGE SCALE GENOMIC DNA]</scope>
    <source>
        <strain evidence="6 7">CECT 8599</strain>
    </source>
</reference>
<proteinExistence type="predicted"/>
<gene>
    <name evidence="6" type="ORF">ASD8599_03431</name>
</gene>
<name>A0A2R8BHY7_9RHOB</name>
<evidence type="ECO:0000256" key="3">
    <source>
        <dbReference type="ARBA" id="ARBA00022989"/>
    </source>
</evidence>
<keyword evidence="2 5" id="KW-0812">Transmembrane</keyword>
<feature type="transmembrane region" description="Helical" evidence="5">
    <location>
        <begin position="128"/>
        <end position="149"/>
    </location>
</feature>
<evidence type="ECO:0000256" key="1">
    <source>
        <dbReference type="ARBA" id="ARBA00004141"/>
    </source>
</evidence>
<accession>A0A2R8BHY7</accession>
<feature type="transmembrane region" description="Helical" evidence="5">
    <location>
        <begin position="194"/>
        <end position="217"/>
    </location>
</feature>
<evidence type="ECO:0008006" key="8">
    <source>
        <dbReference type="Google" id="ProtNLM"/>
    </source>
</evidence>
<keyword evidence="3 5" id="KW-1133">Transmembrane helix</keyword>
<feature type="transmembrane region" description="Helical" evidence="5">
    <location>
        <begin position="155"/>
        <end position="174"/>
    </location>
</feature>
<dbReference type="RefSeq" id="WP_108829603.1">
    <property type="nucleotide sequence ID" value="NZ_OMOR01000001.1"/>
</dbReference>
<evidence type="ECO:0000256" key="5">
    <source>
        <dbReference type="SAM" id="Phobius"/>
    </source>
</evidence>
<dbReference type="InterPro" id="IPR059112">
    <property type="entry name" value="CysZ/EI24"/>
</dbReference>
<keyword evidence="7" id="KW-1185">Reference proteome</keyword>
<organism evidence="6 7">
    <name type="scientific">Ascidiaceihabitans donghaensis</name>
    <dbReference type="NCBI Taxonomy" id="1510460"/>
    <lineage>
        <taxon>Bacteria</taxon>
        <taxon>Pseudomonadati</taxon>
        <taxon>Pseudomonadota</taxon>
        <taxon>Alphaproteobacteria</taxon>
        <taxon>Rhodobacterales</taxon>
        <taxon>Paracoccaceae</taxon>
        <taxon>Ascidiaceihabitans</taxon>
    </lineage>
</organism>
<evidence type="ECO:0000256" key="2">
    <source>
        <dbReference type="ARBA" id="ARBA00022692"/>
    </source>
</evidence>
<protein>
    <recommendedName>
        <fullName evidence="8">CysZ-like protein</fullName>
    </recommendedName>
</protein>
<dbReference type="Proteomes" id="UP000244880">
    <property type="component" value="Unassembled WGS sequence"/>
</dbReference>
<sequence>MIFNAFFAAVGQISDPRFRRVLLLGVGLALALLVGTTALFVTWIDWATGDSFLLPIIGEVKWIGDVLSWGGLFVMFFLSIFLMIPVASAITSMFLEDVAQAVEDVHYPHLPAATRVPFWDAVRDTVNFLGILIGANVLALILYALLFWVPFLPLAIFWGLNGFLLGREYFTLAAMRRVGRARAKELRKLHRGKIWMAGVLMAMPLSLPLVNLVIPILGAATFTHLYHNLTGNVLNRD</sequence>
<evidence type="ECO:0000313" key="7">
    <source>
        <dbReference type="Proteomes" id="UP000244880"/>
    </source>
</evidence>
<dbReference type="Pfam" id="PF07264">
    <property type="entry name" value="EI24"/>
    <property type="match status" value="1"/>
</dbReference>